<keyword evidence="1" id="KW-1133">Transmembrane helix</keyword>
<gene>
    <name evidence="2" type="ORF">SAMN05421748_121183</name>
</gene>
<name>A0A285JND7_9ACTN</name>
<accession>A0A285JND7</accession>
<dbReference type="OrthoDB" id="3297285at2"/>
<dbReference type="Proteomes" id="UP000219612">
    <property type="component" value="Unassembled WGS sequence"/>
</dbReference>
<evidence type="ECO:0000256" key="1">
    <source>
        <dbReference type="SAM" id="Phobius"/>
    </source>
</evidence>
<proteinExistence type="predicted"/>
<evidence type="ECO:0000313" key="2">
    <source>
        <dbReference type="EMBL" id="SNY60611.1"/>
    </source>
</evidence>
<dbReference type="AlphaFoldDB" id="A0A285JND7"/>
<sequence>METALESFFVSLPLAVALWLFLLLGIAIAVAAMAIPRHAPAPSPAEAEAQRYADEVTVAAGRAAEAAARSRAEWEATQHRLDEAWLAFDTADQAARRTTRAGAYPLMSRRRKPGENQVRQRYLHHAATVACRHREISIAQLNDILAHRGWNPRLHPVVQEAALRNAIRAHRLAEYQALQERERELWETAEKDADALRVLRAEAATAIARAGVRPRPADEQWFADQWSTGEIPATA</sequence>
<keyword evidence="1" id="KW-0472">Membrane</keyword>
<keyword evidence="3" id="KW-1185">Reference proteome</keyword>
<organism evidence="2 3">
    <name type="scientific">Paractinoplanes atraurantiacus</name>
    <dbReference type="NCBI Taxonomy" id="1036182"/>
    <lineage>
        <taxon>Bacteria</taxon>
        <taxon>Bacillati</taxon>
        <taxon>Actinomycetota</taxon>
        <taxon>Actinomycetes</taxon>
        <taxon>Micromonosporales</taxon>
        <taxon>Micromonosporaceae</taxon>
        <taxon>Paractinoplanes</taxon>
    </lineage>
</organism>
<protein>
    <submittedName>
        <fullName evidence="2">Uncharacterized protein</fullName>
    </submittedName>
</protein>
<reference evidence="2 3" key="1">
    <citation type="submission" date="2017-09" db="EMBL/GenBank/DDBJ databases">
        <authorList>
            <person name="Ehlers B."/>
            <person name="Leendertz F.H."/>
        </authorList>
    </citation>
    <scope>NUCLEOTIDE SEQUENCE [LARGE SCALE GENOMIC DNA]</scope>
    <source>
        <strain evidence="2 3">CGMCC 4.6857</strain>
    </source>
</reference>
<keyword evidence="1" id="KW-0812">Transmembrane</keyword>
<evidence type="ECO:0000313" key="3">
    <source>
        <dbReference type="Proteomes" id="UP000219612"/>
    </source>
</evidence>
<dbReference type="EMBL" id="OBDY01000021">
    <property type="protein sequence ID" value="SNY60611.1"/>
    <property type="molecule type" value="Genomic_DNA"/>
</dbReference>
<dbReference type="RefSeq" id="WP_097326080.1">
    <property type="nucleotide sequence ID" value="NZ_OBDY01000021.1"/>
</dbReference>
<feature type="transmembrane region" description="Helical" evidence="1">
    <location>
        <begin position="12"/>
        <end position="35"/>
    </location>
</feature>